<dbReference type="Gene3D" id="3.40.630.30">
    <property type="match status" value="1"/>
</dbReference>
<organism evidence="2 3">
    <name type="scientific">candidate division WOR-3 bacterium</name>
    <dbReference type="NCBI Taxonomy" id="2052148"/>
    <lineage>
        <taxon>Bacteria</taxon>
        <taxon>Bacteria division WOR-3</taxon>
    </lineage>
</organism>
<dbReference type="Proteomes" id="UP000885826">
    <property type="component" value="Unassembled WGS sequence"/>
</dbReference>
<dbReference type="PANTHER" id="PTHR36174:SF1">
    <property type="entry name" value="LIPID II:GLYCINE GLYCYLTRANSFERASE"/>
    <property type="match status" value="1"/>
</dbReference>
<dbReference type="EMBL" id="DRIG01000007">
    <property type="protein sequence ID" value="HEC77610.1"/>
    <property type="molecule type" value="Genomic_DNA"/>
</dbReference>
<dbReference type="InterPro" id="IPR016181">
    <property type="entry name" value="Acyl_CoA_acyltransferase"/>
</dbReference>
<dbReference type="SUPFAM" id="SSF55729">
    <property type="entry name" value="Acyl-CoA N-acyltransferases (Nat)"/>
    <property type="match status" value="1"/>
</dbReference>
<evidence type="ECO:0000259" key="1">
    <source>
        <dbReference type="Pfam" id="PF13480"/>
    </source>
</evidence>
<evidence type="ECO:0000313" key="2">
    <source>
        <dbReference type="EMBL" id="HEC77610.1"/>
    </source>
</evidence>
<evidence type="ECO:0000313" key="3">
    <source>
        <dbReference type="Proteomes" id="UP000885826"/>
    </source>
</evidence>
<proteinExistence type="predicted"/>
<gene>
    <name evidence="2" type="ORF">ENI34_00520</name>
</gene>
<dbReference type="PANTHER" id="PTHR36174">
    <property type="entry name" value="LIPID II:GLYCINE GLYCYLTRANSFERASE"/>
    <property type="match status" value="1"/>
</dbReference>
<feature type="domain" description="BioF2-like acetyltransferase" evidence="1">
    <location>
        <begin position="158"/>
        <end position="282"/>
    </location>
</feature>
<protein>
    <submittedName>
        <fullName evidence="2">GNAT family N-acetyltransferase</fullName>
    </submittedName>
</protein>
<dbReference type="InterPro" id="IPR050644">
    <property type="entry name" value="PG_Glycine_Bridge_Synth"/>
</dbReference>
<sequence length="315" mass="37101">MEVHRLTEKENGQWEAFVAAANNGTMFHYLKFLSYHPQNRFKNFHCIIKEKTNIIALFPAVEKEKTIISHQGASYGGFVLKNRLGIHKVCIMVEHLTKYFKEKGYKRIILTQTPLIYYTEPNQYIDFALLKNGFRYLKREITAVIPLSCAEPLMTFHSDARRSTKKALREGVYVKISDDFKTFYKILEHNLGMRHNVSPTHTIEELLKLKRLFPEEIILFAAYLKERMIGGVVLFNTNKNVTLAFYISHDEKFQNYRPINLLFYEIIKWGRNRGIRFLDLGTFTLNMEPNWGLGRFKEKHDARGFLRDTYEITLV</sequence>
<dbReference type="Pfam" id="PF13480">
    <property type="entry name" value="Acetyltransf_6"/>
    <property type="match status" value="1"/>
</dbReference>
<comment type="caution">
    <text evidence="2">The sequence shown here is derived from an EMBL/GenBank/DDBJ whole genome shotgun (WGS) entry which is preliminary data.</text>
</comment>
<name>A0A9C9EKM9_UNCW3</name>
<dbReference type="InterPro" id="IPR038740">
    <property type="entry name" value="BioF2-like_GNAT_dom"/>
</dbReference>
<reference evidence="2" key="1">
    <citation type="journal article" date="2020" name="mSystems">
        <title>Genome- and Community-Level Interaction Insights into Carbon Utilization and Element Cycling Functions of Hydrothermarchaeota in Hydrothermal Sediment.</title>
        <authorList>
            <person name="Zhou Z."/>
            <person name="Liu Y."/>
            <person name="Xu W."/>
            <person name="Pan J."/>
            <person name="Luo Z.H."/>
            <person name="Li M."/>
        </authorList>
    </citation>
    <scope>NUCLEOTIDE SEQUENCE</scope>
    <source>
        <strain evidence="2">HyVt-388</strain>
    </source>
</reference>
<accession>A0A9C9EKM9</accession>
<dbReference type="AlphaFoldDB" id="A0A9C9EKM9"/>